<evidence type="ECO:0008006" key="3">
    <source>
        <dbReference type="Google" id="ProtNLM"/>
    </source>
</evidence>
<gene>
    <name evidence="1" type="ORF">J7I42_03620</name>
</gene>
<name>A0ABS3YN85_9BACT</name>
<evidence type="ECO:0000313" key="2">
    <source>
        <dbReference type="Proteomes" id="UP000677244"/>
    </source>
</evidence>
<sequence>MGKFLLAILLSGLLLTACKKHKENEPTDKDSIEYFNANLKADMKYDDMVSLFGEPDGDRGSGIHIYFYTLSDGSSVYIGYVDKILYARHMSQAGQLLHNII</sequence>
<reference evidence="1 2" key="1">
    <citation type="submission" date="2021-03" db="EMBL/GenBank/DDBJ databases">
        <title>Assistant Professor.</title>
        <authorList>
            <person name="Huq M.A."/>
        </authorList>
    </citation>
    <scope>NUCLEOTIDE SEQUENCE [LARGE SCALE GENOMIC DNA]</scope>
    <source>
        <strain evidence="1 2">MAH-29</strain>
    </source>
</reference>
<dbReference type="RefSeq" id="WP_209137407.1">
    <property type="nucleotide sequence ID" value="NZ_JAGHKO010000001.1"/>
</dbReference>
<evidence type="ECO:0000313" key="1">
    <source>
        <dbReference type="EMBL" id="MBO9199340.1"/>
    </source>
</evidence>
<keyword evidence="2" id="KW-1185">Reference proteome</keyword>
<proteinExistence type="predicted"/>
<accession>A0ABS3YN85</accession>
<comment type="caution">
    <text evidence="1">The sequence shown here is derived from an EMBL/GenBank/DDBJ whole genome shotgun (WGS) entry which is preliminary data.</text>
</comment>
<dbReference type="Proteomes" id="UP000677244">
    <property type="component" value="Unassembled WGS sequence"/>
</dbReference>
<protein>
    <recommendedName>
        <fullName evidence="3">Lipoprotein SmpA/OmlA domain-containing protein</fullName>
    </recommendedName>
</protein>
<dbReference type="EMBL" id="JAGHKO010000001">
    <property type="protein sequence ID" value="MBO9199340.1"/>
    <property type="molecule type" value="Genomic_DNA"/>
</dbReference>
<organism evidence="1 2">
    <name type="scientific">Niastella soli</name>
    <dbReference type="NCBI Taxonomy" id="2821487"/>
    <lineage>
        <taxon>Bacteria</taxon>
        <taxon>Pseudomonadati</taxon>
        <taxon>Bacteroidota</taxon>
        <taxon>Chitinophagia</taxon>
        <taxon>Chitinophagales</taxon>
        <taxon>Chitinophagaceae</taxon>
        <taxon>Niastella</taxon>
    </lineage>
</organism>
<dbReference type="PROSITE" id="PS51257">
    <property type="entry name" value="PROKAR_LIPOPROTEIN"/>
    <property type="match status" value="1"/>
</dbReference>